<dbReference type="SUPFAM" id="SSF52402">
    <property type="entry name" value="Adenine nucleotide alpha hydrolases-like"/>
    <property type="match status" value="1"/>
</dbReference>
<dbReference type="Pfam" id="PF00582">
    <property type="entry name" value="Usp"/>
    <property type="match status" value="1"/>
</dbReference>
<dbReference type="AlphaFoldDB" id="A0A6C2CJT6"/>
<dbReference type="PRINTS" id="PR01438">
    <property type="entry name" value="UNVRSLSTRESS"/>
</dbReference>
<evidence type="ECO:0000313" key="4">
    <source>
        <dbReference type="EMBL" id="TYC54211.1"/>
    </source>
</evidence>
<dbReference type="PANTHER" id="PTHR46268:SF15">
    <property type="entry name" value="UNIVERSAL STRESS PROTEIN HP_0031"/>
    <property type="match status" value="1"/>
</dbReference>
<name>A0A6C2CJT6_9RHOO</name>
<accession>A0A6C2CJT6</accession>
<evidence type="ECO:0000313" key="5">
    <source>
        <dbReference type="Proteomes" id="UP000389128"/>
    </source>
</evidence>
<feature type="domain" description="UspA" evidence="2">
    <location>
        <begin position="1"/>
        <end position="143"/>
    </location>
</feature>
<dbReference type="EMBL" id="SDKK01000023">
    <property type="protein sequence ID" value="TYC54211.1"/>
    <property type="molecule type" value="Genomic_DNA"/>
</dbReference>
<comment type="similarity">
    <text evidence="1">Belongs to the universal stress protein A family.</text>
</comment>
<comment type="caution">
    <text evidence="4">The sequence shown here is derived from an EMBL/GenBank/DDBJ whole genome shotgun (WGS) entry which is preliminary data.</text>
</comment>
<organism evidence="4 5">
    <name type="scientific">Zoogloea oleivorans</name>
    <dbReference type="NCBI Taxonomy" id="1552750"/>
    <lineage>
        <taxon>Bacteria</taxon>
        <taxon>Pseudomonadati</taxon>
        <taxon>Pseudomonadota</taxon>
        <taxon>Betaproteobacteria</taxon>
        <taxon>Rhodocyclales</taxon>
        <taxon>Zoogloeaceae</taxon>
        <taxon>Zoogloea</taxon>
    </lineage>
</organism>
<dbReference type="CDD" id="cd12108">
    <property type="entry name" value="Hr-like"/>
    <property type="match status" value="1"/>
</dbReference>
<dbReference type="InterPro" id="IPR014729">
    <property type="entry name" value="Rossmann-like_a/b/a_fold"/>
</dbReference>
<feature type="domain" description="Hemerythrin-like" evidence="3">
    <location>
        <begin position="159"/>
        <end position="293"/>
    </location>
</feature>
<dbReference type="Gene3D" id="1.20.120.520">
    <property type="entry name" value="nmb1532 protein domain like"/>
    <property type="match status" value="1"/>
</dbReference>
<evidence type="ECO:0000259" key="3">
    <source>
        <dbReference type="Pfam" id="PF01814"/>
    </source>
</evidence>
<gene>
    <name evidence="4" type="ORF">ETQ85_19970</name>
</gene>
<proteinExistence type="inferred from homology"/>
<keyword evidence="5" id="KW-1185">Reference proteome</keyword>
<dbReference type="RefSeq" id="WP_148580852.1">
    <property type="nucleotide sequence ID" value="NZ_SDKK01000023.1"/>
</dbReference>
<dbReference type="InterPro" id="IPR012312">
    <property type="entry name" value="Hemerythrin-like"/>
</dbReference>
<dbReference type="Proteomes" id="UP000389128">
    <property type="component" value="Unassembled WGS sequence"/>
</dbReference>
<dbReference type="Gene3D" id="3.40.50.620">
    <property type="entry name" value="HUPs"/>
    <property type="match status" value="1"/>
</dbReference>
<dbReference type="InterPro" id="IPR006016">
    <property type="entry name" value="UspA"/>
</dbReference>
<reference evidence="4 5" key="1">
    <citation type="submission" date="2019-01" db="EMBL/GenBank/DDBJ databases">
        <title>Zoogloea oleivorans genome sequencing and assembly.</title>
        <authorList>
            <person name="Tancsics A."/>
            <person name="Farkas M."/>
            <person name="Kriszt B."/>
            <person name="Maroti G."/>
            <person name="Horvath B."/>
        </authorList>
    </citation>
    <scope>NUCLEOTIDE SEQUENCE [LARGE SCALE GENOMIC DNA]</scope>
    <source>
        <strain evidence="4 5">Buc</strain>
    </source>
</reference>
<sequence>MYKHLLVPLDGSELSTSLVTQAVEFARTLDARITFFTAREDVGSSGDGALLRSLSPEAFVEAAAGEASAILAKALAAAGAFGLPAEGVARTGARPFELILDVAAEKGCDLIFMASHGRKGLRGLMLGSQTQKVLAHSTLPVLVASVESNVAGSAAEAAIGIIKDEHRAIAAVINGLRRLAVQLREAGATPDLDFLAAMVHYIKAFPEVQHHPKEEQFLFKLLARRTDEAASLIASLEQEHRDGTQQIDDIETLLGQSRSDAQQFGALAAAIERFTDAQWRHLSAEEKLILPAARRHLLDDDWREIETAFRQNAEFRVGSERDEAFKLLFVRLMNMASEDAQP</sequence>
<dbReference type="CDD" id="cd00293">
    <property type="entry name" value="USP-like"/>
    <property type="match status" value="1"/>
</dbReference>
<evidence type="ECO:0000256" key="1">
    <source>
        <dbReference type="ARBA" id="ARBA00008791"/>
    </source>
</evidence>
<protein>
    <submittedName>
        <fullName evidence="4">Universal stress protein UspA</fullName>
    </submittedName>
</protein>
<dbReference type="PANTHER" id="PTHR46268">
    <property type="entry name" value="STRESS RESPONSE PROTEIN NHAX"/>
    <property type="match status" value="1"/>
</dbReference>
<dbReference type="Pfam" id="PF01814">
    <property type="entry name" value="Hemerythrin"/>
    <property type="match status" value="1"/>
</dbReference>
<dbReference type="OrthoDB" id="8560984at2"/>
<dbReference type="InterPro" id="IPR006015">
    <property type="entry name" value="Universal_stress_UspA"/>
</dbReference>
<evidence type="ECO:0000259" key="2">
    <source>
        <dbReference type="Pfam" id="PF00582"/>
    </source>
</evidence>